<comment type="caution">
    <text evidence="1">The sequence shown here is derived from an EMBL/GenBank/DDBJ whole genome shotgun (WGS) entry which is preliminary data.</text>
</comment>
<sequence>MCERDLRHVHDGPPSSAFTKVAIIVIMRKFFIIDNVLFRVDQFATPKAAWRQSGILTIATPVHFIPCILPFRCLFIYLSLHENI</sequence>
<organism evidence="1 2">
    <name type="scientific">Acetobacter malorum</name>
    <dbReference type="NCBI Taxonomy" id="178901"/>
    <lineage>
        <taxon>Bacteria</taxon>
        <taxon>Pseudomonadati</taxon>
        <taxon>Pseudomonadota</taxon>
        <taxon>Alphaproteobacteria</taxon>
        <taxon>Acetobacterales</taxon>
        <taxon>Acetobacteraceae</taxon>
        <taxon>Acetobacter</taxon>
    </lineage>
</organism>
<gene>
    <name evidence="1" type="ORF">AD933_03155</name>
</gene>
<reference evidence="1 2" key="1">
    <citation type="submission" date="2015-06" db="EMBL/GenBank/DDBJ databases">
        <title>Improved classification and identification of acetic acid bacteria using matrix-assisted laser desorption/ionization time-of-flight mass spectrometry; Gluconobacter nephelii and Gluconobacter uchimurae are later heterotypic synonyms of Gluconobacter japonicus and Gluconobacter oxydans, respectively.</title>
        <authorList>
            <person name="Li L."/>
            <person name="Cleenwerck I."/>
            <person name="De Vuyst L."/>
            <person name="Vandamme P."/>
        </authorList>
    </citation>
    <scope>NUCLEOTIDE SEQUENCE [LARGE SCALE GENOMIC DNA]</scope>
    <source>
        <strain evidence="1 2">LMG 1552</strain>
    </source>
</reference>
<accession>A0A149RVN1</accession>
<evidence type="ECO:0000313" key="2">
    <source>
        <dbReference type="Proteomes" id="UP000075526"/>
    </source>
</evidence>
<dbReference type="Proteomes" id="UP000075526">
    <property type="component" value="Unassembled WGS sequence"/>
</dbReference>
<protein>
    <submittedName>
        <fullName evidence="1">Uncharacterized protein</fullName>
    </submittedName>
</protein>
<evidence type="ECO:0000313" key="1">
    <source>
        <dbReference type="EMBL" id="KXV18488.1"/>
    </source>
</evidence>
<dbReference type="EMBL" id="LHZF01000136">
    <property type="protein sequence ID" value="KXV18488.1"/>
    <property type="molecule type" value="Genomic_DNA"/>
</dbReference>
<proteinExistence type="predicted"/>
<name>A0A149RVN1_9PROT</name>
<dbReference type="PATRIC" id="fig|178901.13.peg.3332"/>
<dbReference type="AlphaFoldDB" id="A0A149RVN1"/>